<reference evidence="2 3" key="1">
    <citation type="journal article" date="2016" name="Nat. Commun.">
        <title>Thousands of microbial genomes shed light on interconnected biogeochemical processes in an aquifer system.</title>
        <authorList>
            <person name="Anantharaman K."/>
            <person name="Brown C.T."/>
            <person name="Hug L.A."/>
            <person name="Sharon I."/>
            <person name="Castelle C.J."/>
            <person name="Probst A.J."/>
            <person name="Thomas B.C."/>
            <person name="Singh A."/>
            <person name="Wilkins M.J."/>
            <person name="Karaoz U."/>
            <person name="Brodie E.L."/>
            <person name="Williams K.H."/>
            <person name="Hubbard S.S."/>
            <person name="Banfield J.F."/>
        </authorList>
    </citation>
    <scope>NUCLEOTIDE SEQUENCE [LARGE SCALE GENOMIC DNA]</scope>
</reference>
<protein>
    <recommendedName>
        <fullName evidence="4">Helix-turn-helix domain-containing protein</fullName>
    </recommendedName>
</protein>
<accession>A0A1F6X8C6</accession>
<dbReference type="SUPFAM" id="SSF46785">
    <property type="entry name" value="Winged helix' DNA-binding domain"/>
    <property type="match status" value="1"/>
</dbReference>
<dbReference type="Gene3D" id="1.10.10.10">
    <property type="entry name" value="Winged helix-like DNA-binding domain superfamily/Winged helix DNA-binding domain"/>
    <property type="match status" value="1"/>
</dbReference>
<evidence type="ECO:0008006" key="4">
    <source>
        <dbReference type="Google" id="ProtNLM"/>
    </source>
</evidence>
<dbReference type="Proteomes" id="UP000176814">
    <property type="component" value="Unassembled WGS sequence"/>
</dbReference>
<dbReference type="InterPro" id="IPR036388">
    <property type="entry name" value="WH-like_DNA-bd_sf"/>
</dbReference>
<name>A0A1F6X8C6_9BACT</name>
<evidence type="ECO:0000313" key="2">
    <source>
        <dbReference type="EMBL" id="OGI90396.1"/>
    </source>
</evidence>
<proteinExistence type="predicted"/>
<feature type="compositionally biased region" description="Polar residues" evidence="1">
    <location>
        <begin position="130"/>
        <end position="144"/>
    </location>
</feature>
<feature type="region of interest" description="Disordered" evidence="1">
    <location>
        <begin position="130"/>
        <end position="150"/>
    </location>
</feature>
<evidence type="ECO:0000313" key="3">
    <source>
        <dbReference type="Proteomes" id="UP000176814"/>
    </source>
</evidence>
<dbReference type="InterPro" id="IPR036390">
    <property type="entry name" value="WH_DNA-bd_sf"/>
</dbReference>
<dbReference type="EMBL" id="MFUW01000013">
    <property type="protein sequence ID" value="OGI90396.1"/>
    <property type="molecule type" value="Genomic_DNA"/>
</dbReference>
<sequence>MKKRVIDKRVKEKFMMDDLYLNGQARVCGWQATLVYLSLCRHANISQESFPSIKLMAEELDISRPTVIKGLSNLEKYNVIEIKKSRGKSGKWLNNVYVLIDKSEWKDYQVIHDDTDNQVNDVDTAPSQREITAESTSDQNQVNDVDTKETHIRKHKYKETHLQPGLQSDKKVISLLNGLEIQPKEIVAIMALFHSSGLAAIQLAYGNKSERGAVSRLLSSVGHERLVKDINALAARRHEQYCPVVTKPTELERKYSQVRIFLEKSTSPAGKPSIPAALVVDPDKYAKI</sequence>
<gene>
    <name evidence="2" type="ORF">A2911_00175</name>
</gene>
<organism evidence="2 3">
    <name type="scientific">Candidatus Nomurabacteria bacterium RIFCSPLOWO2_01_FULL_40_15</name>
    <dbReference type="NCBI Taxonomy" id="1801772"/>
    <lineage>
        <taxon>Bacteria</taxon>
        <taxon>Candidatus Nomuraibacteriota</taxon>
    </lineage>
</organism>
<dbReference type="AlphaFoldDB" id="A0A1F6X8C6"/>
<comment type="caution">
    <text evidence="2">The sequence shown here is derived from an EMBL/GenBank/DDBJ whole genome shotgun (WGS) entry which is preliminary data.</text>
</comment>
<dbReference type="Pfam" id="PF13730">
    <property type="entry name" value="HTH_36"/>
    <property type="match status" value="1"/>
</dbReference>
<evidence type="ECO:0000256" key="1">
    <source>
        <dbReference type="SAM" id="MobiDB-lite"/>
    </source>
</evidence>